<dbReference type="SUPFAM" id="SSF55347">
    <property type="entry name" value="Glyceraldehyde-3-phosphate dehydrogenase-like, C-terminal domain"/>
    <property type="match status" value="1"/>
</dbReference>
<comment type="catalytic activity">
    <reaction evidence="5">
        <text>D-xylose + NADP(+) = D-xylono-1,5-lactone + NADPH + H(+)</text>
        <dbReference type="Rhea" id="RHEA:22000"/>
        <dbReference type="ChEBI" id="CHEBI:15378"/>
        <dbReference type="ChEBI" id="CHEBI:15867"/>
        <dbReference type="ChEBI" id="CHEBI:53455"/>
        <dbReference type="ChEBI" id="CHEBI:57783"/>
        <dbReference type="ChEBI" id="CHEBI:58349"/>
        <dbReference type="EC" id="1.1.1.179"/>
    </reaction>
</comment>
<evidence type="ECO:0000259" key="7">
    <source>
        <dbReference type="Pfam" id="PF22725"/>
    </source>
</evidence>
<proteinExistence type="inferred from homology"/>
<reference evidence="8 9" key="1">
    <citation type="journal article" date="2020" name="G3 (Bethesda)">
        <title>Genetic Underpinnings of Host Manipulation by Ophiocordyceps as Revealed by Comparative Transcriptomics.</title>
        <authorList>
            <person name="Will I."/>
            <person name="Das B."/>
            <person name="Trinh T."/>
            <person name="Brachmann A."/>
            <person name="Ohm R.A."/>
            <person name="de Bekker C."/>
        </authorList>
    </citation>
    <scope>NUCLEOTIDE SEQUENCE [LARGE SCALE GENOMIC DNA]</scope>
    <source>
        <strain evidence="8 9">EC05</strain>
    </source>
</reference>
<evidence type="ECO:0000256" key="2">
    <source>
        <dbReference type="ARBA" id="ARBA00023002"/>
    </source>
</evidence>
<keyword evidence="2" id="KW-0560">Oxidoreductase</keyword>
<accession>A0A8H4Q1P4</accession>
<evidence type="ECO:0000256" key="3">
    <source>
        <dbReference type="ARBA" id="ARBA00038984"/>
    </source>
</evidence>
<dbReference type="SUPFAM" id="SSF51735">
    <property type="entry name" value="NAD(P)-binding Rossmann-fold domains"/>
    <property type="match status" value="1"/>
</dbReference>
<gene>
    <name evidence="8" type="ORF">GQ602_006632</name>
</gene>
<dbReference type="PANTHER" id="PTHR22604:SF115">
    <property type="entry name" value="DIHYDRODIOL DEHYDROGENASE, PUTATIVE (AFU_ORTHOLOGUE AFUA_1G07520)-RELATED"/>
    <property type="match status" value="1"/>
</dbReference>
<organism evidence="8 9">
    <name type="scientific">Ophiocordyceps camponoti-floridani</name>
    <dbReference type="NCBI Taxonomy" id="2030778"/>
    <lineage>
        <taxon>Eukaryota</taxon>
        <taxon>Fungi</taxon>
        <taxon>Dikarya</taxon>
        <taxon>Ascomycota</taxon>
        <taxon>Pezizomycotina</taxon>
        <taxon>Sordariomycetes</taxon>
        <taxon>Hypocreomycetidae</taxon>
        <taxon>Hypocreales</taxon>
        <taxon>Ophiocordycipitaceae</taxon>
        <taxon>Ophiocordyceps</taxon>
    </lineage>
</organism>
<dbReference type="InterPro" id="IPR036291">
    <property type="entry name" value="NAD(P)-bd_dom_sf"/>
</dbReference>
<evidence type="ECO:0000256" key="5">
    <source>
        <dbReference type="ARBA" id="ARBA00049233"/>
    </source>
</evidence>
<dbReference type="Proteomes" id="UP000562929">
    <property type="component" value="Unassembled WGS sequence"/>
</dbReference>
<dbReference type="InterPro" id="IPR055170">
    <property type="entry name" value="GFO_IDH_MocA-like_dom"/>
</dbReference>
<feature type="domain" description="Gfo/Idh/MocA-like oxidoreductase N-terminal" evidence="6">
    <location>
        <begin position="6"/>
        <end position="132"/>
    </location>
</feature>
<dbReference type="AlphaFoldDB" id="A0A8H4Q1P4"/>
<sequence length="385" mass="42625">MAYSLRWGIMATGGIADVFCKDLLTDPASRDVRDVRHELVAVASSSSVDRASDFVNRLGVTTARAYGSYAELVADHHVDIVYVATPHSHHFQNVMLALRSGKHVLCEKALTVTGSQARVLVETARAQGLFFMEAVWTRFFPLSVKIREMVAAGEIGTVYRTIADVSNLETGDGRRLADSHRLVNKDLAGGALLDVGVYALTWVFQTLYHVQPEEEALKEAPVVLAASNQYQTGVDETTTVICSFPRHRSMGIATSSILVESNDRSTPAVRIQGSEGEIQVMYPAFRPEFFKVIKTTNGKVNINDFECPVPRDPKRDWGHGFFWEADECARCIRDGKNQSDTLPWSESIAIMETMESALKQASISYPHHITTDVFDAQSPLNTGRR</sequence>
<dbReference type="EC" id="1.1.1.179" evidence="3"/>
<dbReference type="Gene3D" id="3.30.360.10">
    <property type="entry name" value="Dihydrodipicolinate Reductase, domain 2"/>
    <property type="match status" value="1"/>
</dbReference>
<dbReference type="InterPro" id="IPR050984">
    <property type="entry name" value="Gfo/Idh/MocA_domain"/>
</dbReference>
<evidence type="ECO:0000313" key="8">
    <source>
        <dbReference type="EMBL" id="KAF4582008.1"/>
    </source>
</evidence>
<dbReference type="GO" id="GO:0000166">
    <property type="term" value="F:nucleotide binding"/>
    <property type="evidence" value="ECO:0007669"/>
    <property type="project" value="InterPro"/>
</dbReference>
<dbReference type="Gene3D" id="3.40.50.720">
    <property type="entry name" value="NAD(P)-binding Rossmann-like Domain"/>
    <property type="match status" value="1"/>
</dbReference>
<keyword evidence="9" id="KW-1185">Reference proteome</keyword>
<feature type="domain" description="GFO/IDH/MocA-like oxidoreductase" evidence="7">
    <location>
        <begin position="145"/>
        <end position="278"/>
    </location>
</feature>
<dbReference type="InterPro" id="IPR000683">
    <property type="entry name" value="Gfo/Idh/MocA-like_OxRdtase_N"/>
</dbReference>
<dbReference type="Pfam" id="PF22725">
    <property type="entry name" value="GFO_IDH_MocA_C3"/>
    <property type="match status" value="1"/>
</dbReference>
<dbReference type="EMBL" id="JAACLJ010000008">
    <property type="protein sequence ID" value="KAF4582008.1"/>
    <property type="molecule type" value="Genomic_DNA"/>
</dbReference>
<protein>
    <recommendedName>
        <fullName evidence="3">D-xylose 1-dehydrogenase (NADP(+), D-xylono-1,5-lactone-forming)</fullName>
        <ecNumber evidence="3">1.1.1.179</ecNumber>
    </recommendedName>
    <alternativeName>
        <fullName evidence="4">D-xylose-NADP dehydrogenase</fullName>
    </alternativeName>
</protein>
<comment type="caution">
    <text evidence="8">The sequence shown here is derived from an EMBL/GenBank/DDBJ whole genome shotgun (WGS) entry which is preliminary data.</text>
</comment>
<evidence type="ECO:0000259" key="6">
    <source>
        <dbReference type="Pfam" id="PF01408"/>
    </source>
</evidence>
<dbReference type="Pfam" id="PF01408">
    <property type="entry name" value="GFO_IDH_MocA"/>
    <property type="match status" value="1"/>
</dbReference>
<evidence type="ECO:0000256" key="4">
    <source>
        <dbReference type="ARBA" id="ARBA00042988"/>
    </source>
</evidence>
<comment type="similarity">
    <text evidence="1">Belongs to the Gfo/Idh/MocA family.</text>
</comment>
<dbReference type="GO" id="GO:0047837">
    <property type="term" value="F:D-xylose 1-dehydrogenase (NADP+) activity"/>
    <property type="evidence" value="ECO:0007669"/>
    <property type="project" value="UniProtKB-EC"/>
</dbReference>
<evidence type="ECO:0000313" key="9">
    <source>
        <dbReference type="Proteomes" id="UP000562929"/>
    </source>
</evidence>
<dbReference type="OrthoDB" id="2129491at2759"/>
<evidence type="ECO:0000256" key="1">
    <source>
        <dbReference type="ARBA" id="ARBA00010928"/>
    </source>
</evidence>
<dbReference type="PANTHER" id="PTHR22604">
    <property type="entry name" value="OXIDOREDUCTASES"/>
    <property type="match status" value="1"/>
</dbReference>
<name>A0A8H4Q1P4_9HYPO</name>